<dbReference type="PANTHER" id="PTHR21192:SF2">
    <property type="entry name" value="NADH DEHYDROGENASE [UBIQUINONE] 1 ALPHA SUBCOMPLEX ASSEMBLY FACTOR 3"/>
    <property type="match status" value="1"/>
</dbReference>
<dbReference type="SUPFAM" id="SSF64076">
    <property type="entry name" value="MTH938-like"/>
    <property type="match status" value="1"/>
</dbReference>
<dbReference type="InterPro" id="IPR007523">
    <property type="entry name" value="NDUFAF3/AAMDC"/>
</dbReference>
<reference evidence="1 2" key="1">
    <citation type="journal article" date="2015" name="Genome Announc.">
        <title>Genome Sequence of 'Candidatus Thioglobus singularis' Strain PS1, a Mixotroph from the SUP05 Clade of Marine Gammaproteobacteria.</title>
        <authorList>
            <person name="Marshall K.T."/>
            <person name="Morris R.M."/>
        </authorList>
    </citation>
    <scope>NUCLEOTIDE SEQUENCE [LARGE SCALE GENOMIC DNA]</scope>
    <source>
        <strain evidence="1 2">PS1</strain>
    </source>
</reference>
<dbReference type="CDD" id="cd00248">
    <property type="entry name" value="Mth938-like"/>
    <property type="match status" value="1"/>
</dbReference>
<sequence length="120" mass="13000">MEFTQQNANTNTIISVDESSITISHSKLNRPCFVSANKASEVSIKNLGDIGIEFLFPLVVKDPIDLLIIGTGNSPKFLSPKQQIELSEFGLGVECMNNSSACSSFNLLLGDLRKVGLLLL</sequence>
<dbReference type="OrthoDB" id="9800373at2"/>
<keyword evidence="2" id="KW-1185">Reference proteome</keyword>
<dbReference type="InterPro" id="IPR036748">
    <property type="entry name" value="MTH938-like_sf"/>
</dbReference>
<dbReference type="STRING" id="1125411.W908_03825"/>
<dbReference type="Proteomes" id="UP000068905">
    <property type="component" value="Chromosome"/>
</dbReference>
<evidence type="ECO:0000313" key="2">
    <source>
        <dbReference type="Proteomes" id="UP000068905"/>
    </source>
</evidence>
<evidence type="ECO:0000313" key="1">
    <source>
        <dbReference type="EMBL" id="ALE01780.1"/>
    </source>
</evidence>
<dbReference type="Pfam" id="PF04430">
    <property type="entry name" value="DUF498"/>
    <property type="match status" value="1"/>
</dbReference>
<name>A0A0M4LF89_9GAMM</name>
<accession>A0A0M4LF89</accession>
<dbReference type="KEGG" id="tsn:W908_03825"/>
<proteinExistence type="predicted"/>
<protein>
    <submittedName>
        <fullName evidence="1">Uncharacterized protein</fullName>
    </submittedName>
</protein>
<dbReference type="EMBL" id="CP006911">
    <property type="protein sequence ID" value="ALE01780.1"/>
    <property type="molecule type" value="Genomic_DNA"/>
</dbReference>
<dbReference type="AlphaFoldDB" id="A0A0M4LF89"/>
<gene>
    <name evidence="1" type="ORF">W908_03825</name>
</gene>
<dbReference type="Gene3D" id="3.40.1230.10">
    <property type="entry name" value="MTH938-like"/>
    <property type="match status" value="1"/>
</dbReference>
<organism evidence="1 2">
    <name type="scientific">Candidatus Pseudothioglobus singularis PS1</name>
    <dbReference type="NCBI Taxonomy" id="1125411"/>
    <lineage>
        <taxon>Bacteria</taxon>
        <taxon>Pseudomonadati</taxon>
        <taxon>Pseudomonadota</taxon>
        <taxon>Gammaproteobacteria</taxon>
        <taxon>Candidatus Pseudothioglobaceae</taxon>
        <taxon>Candidatus Pseudothioglobus</taxon>
    </lineage>
</organism>
<dbReference type="RefSeq" id="WP_053819995.1">
    <property type="nucleotide sequence ID" value="NZ_CP006911.1"/>
</dbReference>
<dbReference type="PANTHER" id="PTHR21192">
    <property type="entry name" value="NUCLEAR PROTEIN E3-3"/>
    <property type="match status" value="1"/>
</dbReference>